<evidence type="ECO:0000313" key="1">
    <source>
        <dbReference type="EMBL" id="KAK7479744.1"/>
    </source>
</evidence>
<gene>
    <name evidence="1" type="ORF">BaRGS_00029020</name>
</gene>
<proteinExistence type="predicted"/>
<reference evidence="1 2" key="1">
    <citation type="journal article" date="2023" name="Sci. Data">
        <title>Genome assembly of the Korean intertidal mud-creeper Batillaria attramentaria.</title>
        <authorList>
            <person name="Patra A.K."/>
            <person name="Ho P.T."/>
            <person name="Jun S."/>
            <person name="Lee S.J."/>
            <person name="Kim Y."/>
            <person name="Won Y.J."/>
        </authorList>
    </citation>
    <scope>NUCLEOTIDE SEQUENCE [LARGE SCALE GENOMIC DNA]</scope>
    <source>
        <strain evidence="1">Wonlab-2016</strain>
    </source>
</reference>
<dbReference type="AlphaFoldDB" id="A0ABD0JYD4"/>
<dbReference type="Proteomes" id="UP001519460">
    <property type="component" value="Unassembled WGS sequence"/>
</dbReference>
<keyword evidence="2" id="KW-1185">Reference proteome</keyword>
<evidence type="ECO:0000313" key="2">
    <source>
        <dbReference type="Proteomes" id="UP001519460"/>
    </source>
</evidence>
<name>A0ABD0JYD4_9CAEN</name>
<feature type="non-terminal residue" evidence="1">
    <location>
        <position position="1"/>
    </location>
</feature>
<dbReference type="EMBL" id="JACVVK020000296">
    <property type="protein sequence ID" value="KAK7479744.1"/>
    <property type="molecule type" value="Genomic_DNA"/>
</dbReference>
<accession>A0ABD0JYD4</accession>
<organism evidence="1 2">
    <name type="scientific">Batillaria attramentaria</name>
    <dbReference type="NCBI Taxonomy" id="370345"/>
    <lineage>
        <taxon>Eukaryota</taxon>
        <taxon>Metazoa</taxon>
        <taxon>Spiralia</taxon>
        <taxon>Lophotrochozoa</taxon>
        <taxon>Mollusca</taxon>
        <taxon>Gastropoda</taxon>
        <taxon>Caenogastropoda</taxon>
        <taxon>Sorbeoconcha</taxon>
        <taxon>Cerithioidea</taxon>
        <taxon>Batillariidae</taxon>
        <taxon>Batillaria</taxon>
    </lineage>
</organism>
<sequence>VLRRSCGPDFDSALHRNPTLTVRKLHSKSNHVALTSRVCQGVGGGEEERRARFASSRMGKELLRFNFFSSTCLVSAKWNSCCRDSLEARKALVTRTYGLFSFLALTPARSSRRHLDAGHVPLAVQSFSHDANGTRPPVDGRFWRQLRRLHRCSSSVDTANILPLGLDNSSCRTDAATNEEIASKRGRL</sequence>
<comment type="caution">
    <text evidence="1">The sequence shown here is derived from an EMBL/GenBank/DDBJ whole genome shotgun (WGS) entry which is preliminary data.</text>
</comment>
<protein>
    <submittedName>
        <fullName evidence="1">Uncharacterized protein</fullName>
    </submittedName>
</protein>